<dbReference type="Pfam" id="PF00505">
    <property type="entry name" value="HMG_box"/>
    <property type="match status" value="1"/>
</dbReference>
<dbReference type="WBParaSite" id="TMUE_3000014559.1">
    <property type="protein sequence ID" value="TMUE_3000014559.1"/>
    <property type="gene ID" value="WBGene00290540"/>
</dbReference>
<evidence type="ECO:0000256" key="2">
    <source>
        <dbReference type="ARBA" id="ARBA00023125"/>
    </source>
</evidence>
<evidence type="ECO:0000313" key="8">
    <source>
        <dbReference type="WBParaSite" id="TMUE_3000014559.1"/>
    </source>
</evidence>
<dbReference type="STRING" id="70415.A0A5S6R5L1"/>
<dbReference type="Proteomes" id="UP000046395">
    <property type="component" value="Unassembled WGS sequence"/>
</dbReference>
<feature type="region of interest" description="Disordered" evidence="5">
    <location>
        <begin position="32"/>
        <end position="51"/>
    </location>
</feature>
<evidence type="ECO:0000256" key="5">
    <source>
        <dbReference type="SAM" id="MobiDB-lite"/>
    </source>
</evidence>
<evidence type="ECO:0000256" key="4">
    <source>
        <dbReference type="PROSITE-ProRule" id="PRU00267"/>
    </source>
</evidence>
<name>A0A5S6R5L1_TRIMR</name>
<evidence type="ECO:0000313" key="7">
    <source>
        <dbReference type="Proteomes" id="UP000046395"/>
    </source>
</evidence>
<feature type="domain" description="HMG box" evidence="6">
    <location>
        <begin position="51"/>
        <end position="119"/>
    </location>
</feature>
<protein>
    <submittedName>
        <fullName evidence="8">HMG box domain-containing protein</fullName>
    </submittedName>
</protein>
<dbReference type="CDD" id="cd01388">
    <property type="entry name" value="HMG-box_SoxB"/>
    <property type="match status" value="1"/>
</dbReference>
<dbReference type="GO" id="GO:0000978">
    <property type="term" value="F:RNA polymerase II cis-regulatory region sequence-specific DNA binding"/>
    <property type="evidence" value="ECO:0007669"/>
    <property type="project" value="TreeGrafter"/>
</dbReference>
<accession>A0A5S6R5L1</accession>
<feature type="DNA-binding region" description="HMG box" evidence="4">
    <location>
        <begin position="51"/>
        <end position="119"/>
    </location>
</feature>
<dbReference type="InterPro" id="IPR050140">
    <property type="entry name" value="SRY-related_HMG-box_TF-like"/>
</dbReference>
<keyword evidence="2 4" id="KW-0238">DNA-binding</keyword>
<sequence length="328" mass="34978">MIHCVDGTAVGGNGMMEMSPAKSSALSDCVAKENVHQQQAPQAPPPPQAHIKRPMNAFMVWSRGQRRKMAQENPKMHNSEISKRLGTEWKSLTEAEKRPFIDEAKRLRSVHMKEHPDYKYRPRRKPKNLLKQKEKAYSLTLPCLPQSMAEHLAFTRNFGALDVADKAARAVACGALLSGAPPSSGVSYPSAAGFYTSPLDPSGAQSKFTTDMSVLQKAAAATGGFAHSVNPFYHHAHAAPSGLYPSPGGLFTGALQASVGGSLSSLPYGAGYAAAVADHPHHAMMNRQNLAAYLKPEYMFIKSDPASGVANPYIQAAAAAGASSPAVI</sequence>
<evidence type="ECO:0000256" key="3">
    <source>
        <dbReference type="ARBA" id="ARBA00023242"/>
    </source>
</evidence>
<dbReference type="PROSITE" id="PS50118">
    <property type="entry name" value="HMG_BOX_2"/>
    <property type="match status" value="1"/>
</dbReference>
<dbReference type="GO" id="GO:0001228">
    <property type="term" value="F:DNA-binding transcription activator activity, RNA polymerase II-specific"/>
    <property type="evidence" value="ECO:0007669"/>
    <property type="project" value="TreeGrafter"/>
</dbReference>
<evidence type="ECO:0000259" key="6">
    <source>
        <dbReference type="PROSITE" id="PS50118"/>
    </source>
</evidence>
<dbReference type="InterPro" id="IPR009071">
    <property type="entry name" value="HMG_box_dom"/>
</dbReference>
<dbReference type="Gene3D" id="1.10.30.10">
    <property type="entry name" value="High mobility group box domain"/>
    <property type="match status" value="1"/>
</dbReference>
<comment type="subcellular location">
    <subcellularLocation>
        <location evidence="1">Nucleus</location>
    </subcellularLocation>
</comment>
<dbReference type="PANTHER" id="PTHR10270">
    <property type="entry name" value="SOX TRANSCRIPTION FACTOR"/>
    <property type="match status" value="1"/>
</dbReference>
<organism evidence="7 8">
    <name type="scientific">Trichuris muris</name>
    <name type="common">Mouse whipworm</name>
    <dbReference type="NCBI Taxonomy" id="70415"/>
    <lineage>
        <taxon>Eukaryota</taxon>
        <taxon>Metazoa</taxon>
        <taxon>Ecdysozoa</taxon>
        <taxon>Nematoda</taxon>
        <taxon>Enoplea</taxon>
        <taxon>Dorylaimia</taxon>
        <taxon>Trichinellida</taxon>
        <taxon>Trichuridae</taxon>
        <taxon>Trichuris</taxon>
    </lineage>
</organism>
<reference evidence="8" key="1">
    <citation type="submission" date="2019-12" db="UniProtKB">
        <authorList>
            <consortium name="WormBaseParasite"/>
        </authorList>
    </citation>
    <scope>IDENTIFICATION</scope>
</reference>
<keyword evidence="7" id="KW-1185">Reference proteome</keyword>
<dbReference type="SMART" id="SM00398">
    <property type="entry name" value="HMG"/>
    <property type="match status" value="1"/>
</dbReference>
<proteinExistence type="predicted"/>
<dbReference type="SUPFAM" id="SSF47095">
    <property type="entry name" value="HMG-box"/>
    <property type="match status" value="1"/>
</dbReference>
<dbReference type="PANTHER" id="PTHR10270:SF324">
    <property type="entry name" value="SOX DOMAIN-CONTAINING PROTEIN DICHAETE-RELATED"/>
    <property type="match status" value="1"/>
</dbReference>
<evidence type="ECO:0000256" key="1">
    <source>
        <dbReference type="ARBA" id="ARBA00004123"/>
    </source>
</evidence>
<keyword evidence="3 4" id="KW-0539">Nucleus</keyword>
<dbReference type="AlphaFoldDB" id="A0A5S6R5L1"/>
<dbReference type="FunFam" id="1.10.30.10:FF:000002">
    <property type="entry name" value="transcription factor Sox-2"/>
    <property type="match status" value="1"/>
</dbReference>
<dbReference type="GO" id="GO:0030154">
    <property type="term" value="P:cell differentiation"/>
    <property type="evidence" value="ECO:0007669"/>
    <property type="project" value="TreeGrafter"/>
</dbReference>
<dbReference type="GO" id="GO:0005634">
    <property type="term" value="C:nucleus"/>
    <property type="evidence" value="ECO:0007669"/>
    <property type="project" value="UniProtKB-SubCell"/>
</dbReference>
<dbReference type="InterPro" id="IPR036910">
    <property type="entry name" value="HMG_box_dom_sf"/>
</dbReference>